<dbReference type="InterPro" id="IPR011047">
    <property type="entry name" value="Quinoprotein_ADH-like_sf"/>
</dbReference>
<dbReference type="EMBL" id="JAVDYC010000001">
    <property type="protein sequence ID" value="MDR7322618.1"/>
    <property type="molecule type" value="Genomic_DNA"/>
</dbReference>
<organism evidence="5 6">
    <name type="scientific">Catenuloplanes niger</name>
    <dbReference type="NCBI Taxonomy" id="587534"/>
    <lineage>
        <taxon>Bacteria</taxon>
        <taxon>Bacillati</taxon>
        <taxon>Actinomycetota</taxon>
        <taxon>Actinomycetes</taxon>
        <taxon>Micromonosporales</taxon>
        <taxon>Micromonosporaceae</taxon>
        <taxon>Catenuloplanes</taxon>
    </lineage>
</organism>
<accession>A0AAE4CTT1</accession>
<evidence type="ECO:0000256" key="4">
    <source>
        <dbReference type="SAM" id="Phobius"/>
    </source>
</evidence>
<dbReference type="SMART" id="SM00320">
    <property type="entry name" value="WD40"/>
    <property type="match status" value="10"/>
</dbReference>
<keyword evidence="1 3" id="KW-0853">WD repeat</keyword>
<evidence type="ECO:0000256" key="2">
    <source>
        <dbReference type="ARBA" id="ARBA00022737"/>
    </source>
</evidence>
<keyword evidence="4" id="KW-1133">Transmembrane helix</keyword>
<dbReference type="SUPFAM" id="SSF50978">
    <property type="entry name" value="WD40 repeat-like"/>
    <property type="match status" value="1"/>
</dbReference>
<dbReference type="Proteomes" id="UP001183629">
    <property type="component" value="Unassembled WGS sequence"/>
</dbReference>
<keyword evidence="2" id="KW-0677">Repeat</keyword>
<dbReference type="PROSITE" id="PS00678">
    <property type="entry name" value="WD_REPEATS_1"/>
    <property type="match status" value="1"/>
</dbReference>
<dbReference type="SUPFAM" id="SSF50998">
    <property type="entry name" value="Quinoprotein alcohol dehydrogenase-like"/>
    <property type="match status" value="1"/>
</dbReference>
<dbReference type="Gene3D" id="2.130.10.10">
    <property type="entry name" value="YVTN repeat-like/Quinoprotein amine dehydrogenase"/>
    <property type="match status" value="4"/>
</dbReference>
<dbReference type="Pfam" id="PF00400">
    <property type="entry name" value="WD40"/>
    <property type="match status" value="1"/>
</dbReference>
<protein>
    <submittedName>
        <fullName evidence="5">WD40 repeat protein</fullName>
    </submittedName>
</protein>
<gene>
    <name evidence="5" type="ORF">J2S44_002868</name>
</gene>
<reference evidence="5 6" key="1">
    <citation type="submission" date="2023-07" db="EMBL/GenBank/DDBJ databases">
        <title>Sequencing the genomes of 1000 actinobacteria strains.</title>
        <authorList>
            <person name="Klenk H.-P."/>
        </authorList>
    </citation>
    <scope>NUCLEOTIDE SEQUENCE [LARGE SCALE GENOMIC DNA]</scope>
    <source>
        <strain evidence="5 6">DSM 44711</strain>
    </source>
</reference>
<keyword evidence="4" id="KW-0472">Membrane</keyword>
<comment type="caution">
    <text evidence="5">The sequence shown here is derived from an EMBL/GenBank/DDBJ whole genome shotgun (WGS) entry which is preliminary data.</text>
</comment>
<keyword evidence="6" id="KW-1185">Reference proteome</keyword>
<dbReference type="InterPro" id="IPR001680">
    <property type="entry name" value="WD40_rpt"/>
</dbReference>
<dbReference type="PROSITE" id="PS50082">
    <property type="entry name" value="WD_REPEATS_2"/>
    <property type="match status" value="1"/>
</dbReference>
<dbReference type="InterPro" id="IPR019775">
    <property type="entry name" value="WD40_repeat_CS"/>
</dbReference>
<sequence length="809" mass="85641">MRIWKEIQSADPARHANLVITDPGWLWDRDSNNLTRAAGGSSSLIEGLFVDQPLFVKLDKVKVRDARLSSPYFREGMARLAVAIGSRQNIRDLMQREKRRQRRKRIFRILVTAILILALAIAAGIVAMDRIEADRIAVNQLISEAQDEPDQVAAAAMALEAYGRNPSSSEAGLRLLRTRSSLVASLPSSNNVTSSLAITRDGDRLATVGYDGLLTLWDTRNQLFPALLGTRELGRYAISADFSRDGKLLAVGRLDGVVALIGNPGLKVLSSNPYGLGAVKAVSFDPRVDRLIVAGENGFGTWDVSAPEQPRQIGKLVPSLDTIRDAVVAPDRPMLVTATEAGIAWWNLERGTLLDQHKFPEPNALAFSADGSQLAAGSFKGVLATFDDRMNATDQWTALSGNILDVAFLPDGRLLAAGQAPEMTIWRDANTSVPLRLAGGMSFAYAVAAFPKGDRIAVGGGNQSPVLLVRSTDPLSAARGQETKTEFRPSALSGGRSGELFWGDVGGELHHRTVKIPSRNSGISVGSPVTALAHSTDGTRIAYGTQSGVTAILAPDGSVEPVARGGRAIRGLAFVAGGLAVLDSDGIVRIYKGSGKIHEIDPADDRILSIAAGPANGTLLVGRAKGDVELLILYEEGRHHRASRMPGRSGVSSLAVSQEGLIGVGREDGNVMFTNWQGDKLAPPKQVRAGVGAVRSLSFSPSGGHALATTGAATITLISTRAGAMHSVGDVPGPGAEVTMATFIDAGDIFAAASYDGKIMFGDVAELVAIDAQLIRSACAAVAGQMAVQQWFVHQGNPWRDSNSCKDVD</sequence>
<evidence type="ECO:0000313" key="5">
    <source>
        <dbReference type="EMBL" id="MDR7322618.1"/>
    </source>
</evidence>
<feature type="repeat" description="WD" evidence="3">
    <location>
        <begin position="186"/>
        <end position="221"/>
    </location>
</feature>
<feature type="transmembrane region" description="Helical" evidence="4">
    <location>
        <begin position="106"/>
        <end position="128"/>
    </location>
</feature>
<dbReference type="InterPro" id="IPR015943">
    <property type="entry name" value="WD40/YVTN_repeat-like_dom_sf"/>
</dbReference>
<dbReference type="InterPro" id="IPR036322">
    <property type="entry name" value="WD40_repeat_dom_sf"/>
</dbReference>
<dbReference type="PANTHER" id="PTHR44019">
    <property type="entry name" value="WD REPEAT-CONTAINING PROTEIN 55"/>
    <property type="match status" value="1"/>
</dbReference>
<evidence type="ECO:0000313" key="6">
    <source>
        <dbReference type="Proteomes" id="UP001183629"/>
    </source>
</evidence>
<keyword evidence="4" id="KW-0812">Transmembrane</keyword>
<dbReference type="PANTHER" id="PTHR44019:SF8">
    <property type="entry name" value="POC1 CENTRIOLAR PROTEIN HOMOLOG"/>
    <property type="match status" value="1"/>
</dbReference>
<evidence type="ECO:0000256" key="3">
    <source>
        <dbReference type="PROSITE-ProRule" id="PRU00221"/>
    </source>
</evidence>
<dbReference type="InterPro" id="IPR050505">
    <property type="entry name" value="WDR55/POC1"/>
</dbReference>
<proteinExistence type="predicted"/>
<dbReference type="AlphaFoldDB" id="A0AAE4CTT1"/>
<evidence type="ECO:0000256" key="1">
    <source>
        <dbReference type="ARBA" id="ARBA00022574"/>
    </source>
</evidence>
<name>A0AAE4CTT1_9ACTN</name>